<organism evidence="1 2">
    <name type="scientific">Capillibacterium thermochitinicola</name>
    <dbReference type="NCBI Taxonomy" id="2699427"/>
    <lineage>
        <taxon>Bacteria</taxon>
        <taxon>Bacillati</taxon>
        <taxon>Bacillota</taxon>
        <taxon>Capillibacterium</taxon>
    </lineage>
</organism>
<dbReference type="RefSeq" id="WP_181339367.1">
    <property type="nucleotide sequence ID" value="NZ_JAAKDE010000009.1"/>
</dbReference>
<proteinExistence type="predicted"/>
<gene>
    <name evidence="1" type="ORF">G5B42_05065</name>
</gene>
<comment type="caution">
    <text evidence="1">The sequence shown here is derived from an EMBL/GenBank/DDBJ whole genome shotgun (WGS) entry which is preliminary data.</text>
</comment>
<keyword evidence="2" id="KW-1185">Reference proteome</keyword>
<dbReference type="EMBL" id="JAAKDE010000009">
    <property type="protein sequence ID" value="MBA2132912.1"/>
    <property type="molecule type" value="Genomic_DNA"/>
</dbReference>
<evidence type="ECO:0000313" key="2">
    <source>
        <dbReference type="Proteomes" id="UP000657177"/>
    </source>
</evidence>
<name>A0A8J6HX15_9FIRM</name>
<dbReference type="NCBIfam" id="NF045650">
    <property type="entry name" value="CD1247_Nterm"/>
    <property type="match status" value="1"/>
</dbReference>
<dbReference type="InterPro" id="IPR054688">
    <property type="entry name" value="CD1247_N"/>
</dbReference>
<sequence>MELKEQVAYLRGLIEGQEFQEEKEQVLWTQLLNICDQIAMDLEDIRGEQEELNQYVEAIDEDLSYLEEQYYPVDEEVGEESPQTMEGSS</sequence>
<accession>A0A8J6HX15</accession>
<dbReference type="AlphaFoldDB" id="A0A8J6HX15"/>
<evidence type="ECO:0000313" key="1">
    <source>
        <dbReference type="EMBL" id="MBA2132912.1"/>
    </source>
</evidence>
<reference evidence="1" key="1">
    <citation type="submission" date="2020-06" db="EMBL/GenBank/DDBJ databases">
        <title>Novel chitinolytic bacterium.</title>
        <authorList>
            <person name="Ungkulpasvich U."/>
            <person name="Kosugi A."/>
            <person name="Uke A."/>
        </authorList>
    </citation>
    <scope>NUCLEOTIDE SEQUENCE</scope>
    <source>
        <strain evidence="1">UUS1-1</strain>
    </source>
</reference>
<dbReference type="Proteomes" id="UP000657177">
    <property type="component" value="Unassembled WGS sequence"/>
</dbReference>
<protein>
    <submittedName>
        <fullName evidence="1">Uncharacterized protein</fullName>
    </submittedName>
</protein>